<dbReference type="FunFam" id="1.10.8.10:FF:000001">
    <property type="entry name" value="Elongation factor Ts"/>
    <property type="match status" value="1"/>
</dbReference>
<sequence length="570" mass="64891">MYNRLDNGFFRIEFAAKVKEFISFAKQHCPTYQSERKIRCPCNYKKCRLVLYLDVETVEYHICRYGFVSRYHCWYEHGENGDEGPHNFYQMDNHIDDADVGGDDPTTYREMLHNVAGLLNHDNVVRNARLLAIKSEHHISERGYNEIIKFMKDCLPNDNSLVEIFYATKRLLAIKSEHHIPDQQQPPQIDPADPPQQGDNVEREAQECYIRLSEYEGVCPLCRGDVCEGTVCLEASSGGSFKPANLFLLLCNRKTSYLKGGFGVIGTISCYKAFSVRNDVQRSKFLAKALLIMIITMSNVVCLGVSKLITSLTAVKELLGSMDLMGIAQFGTWAYRGPCFNELKEITSLDASSYGYSHIGSLRKMFLRLFTVNVYGLDKTSIIKHLKERTSAPIKEVKSALVNCNWDIEAAYKDLRKRGAEAMFADLGHFFVRSIQIFTMHLPLQLFLVETRNAVELFDTIELERAQSERDRVVGITPDVQCTTDMLTSTRGLSSKDDKGTSSSLEADSCIMAKHQRRRQELTQTTHDQLLDDEAVYYKVAGDCPKGCVYSLRSLWRKKRRYVDPDASTS</sequence>
<feature type="domain" description="Transposase-associated" evidence="5">
    <location>
        <begin position="11"/>
        <end position="79"/>
    </location>
</feature>
<keyword evidence="3" id="KW-0648">Protein biosynthesis</keyword>
<evidence type="ECO:0000256" key="4">
    <source>
        <dbReference type="SAM" id="MobiDB-lite"/>
    </source>
</evidence>
<keyword evidence="2" id="KW-0251">Elongation factor</keyword>
<accession>A0AAP0PJ34</accession>
<evidence type="ECO:0000259" key="5">
    <source>
        <dbReference type="Pfam" id="PF13963"/>
    </source>
</evidence>
<dbReference type="Pfam" id="PF13963">
    <property type="entry name" value="Transpos_assoc"/>
    <property type="match status" value="1"/>
</dbReference>
<evidence type="ECO:0000313" key="6">
    <source>
        <dbReference type="EMBL" id="KAK9143170.1"/>
    </source>
</evidence>
<dbReference type="InterPro" id="IPR029480">
    <property type="entry name" value="Transpos_assoc"/>
</dbReference>
<name>A0AAP0PJ34_9MAGN</name>
<dbReference type="Gene3D" id="1.10.8.10">
    <property type="entry name" value="DNA helicase RuvA subunit, C-terminal domain"/>
    <property type="match status" value="1"/>
</dbReference>
<evidence type="ECO:0000313" key="7">
    <source>
        <dbReference type="Proteomes" id="UP001420932"/>
    </source>
</evidence>
<evidence type="ECO:0000256" key="3">
    <source>
        <dbReference type="ARBA" id="ARBA00022917"/>
    </source>
</evidence>
<dbReference type="InterPro" id="IPR009060">
    <property type="entry name" value="UBA-like_sf"/>
</dbReference>
<evidence type="ECO:0000256" key="1">
    <source>
        <dbReference type="ARBA" id="ARBA00005532"/>
    </source>
</evidence>
<proteinExistence type="inferred from homology"/>
<keyword evidence="7" id="KW-1185">Reference proteome</keyword>
<dbReference type="AlphaFoldDB" id="A0AAP0PJ34"/>
<feature type="region of interest" description="Disordered" evidence="4">
    <location>
        <begin position="180"/>
        <end position="200"/>
    </location>
</feature>
<dbReference type="SUPFAM" id="SSF46934">
    <property type="entry name" value="UBA-like"/>
    <property type="match status" value="1"/>
</dbReference>
<evidence type="ECO:0000256" key="2">
    <source>
        <dbReference type="ARBA" id="ARBA00022768"/>
    </source>
</evidence>
<comment type="caution">
    <text evidence="6">The sequence shown here is derived from an EMBL/GenBank/DDBJ whole genome shotgun (WGS) entry which is preliminary data.</text>
</comment>
<comment type="similarity">
    <text evidence="1">Belongs to the EF-Ts family.</text>
</comment>
<reference evidence="6 7" key="1">
    <citation type="submission" date="2024-01" db="EMBL/GenBank/DDBJ databases">
        <title>Genome assemblies of Stephania.</title>
        <authorList>
            <person name="Yang L."/>
        </authorList>
    </citation>
    <scope>NUCLEOTIDE SEQUENCE [LARGE SCALE GENOMIC DNA]</scope>
    <source>
        <strain evidence="6">YNDBR</strain>
        <tissue evidence="6">Leaf</tissue>
    </source>
</reference>
<dbReference type="CDD" id="cd14275">
    <property type="entry name" value="UBA_EF-Ts"/>
    <property type="match status" value="1"/>
</dbReference>
<dbReference type="Proteomes" id="UP001420932">
    <property type="component" value="Unassembled WGS sequence"/>
</dbReference>
<dbReference type="GO" id="GO:0003746">
    <property type="term" value="F:translation elongation factor activity"/>
    <property type="evidence" value="ECO:0007669"/>
    <property type="project" value="UniProtKB-KW"/>
</dbReference>
<protein>
    <recommendedName>
        <fullName evidence="5">Transposase-associated domain-containing protein</fullName>
    </recommendedName>
</protein>
<organism evidence="6 7">
    <name type="scientific">Stephania yunnanensis</name>
    <dbReference type="NCBI Taxonomy" id="152371"/>
    <lineage>
        <taxon>Eukaryota</taxon>
        <taxon>Viridiplantae</taxon>
        <taxon>Streptophyta</taxon>
        <taxon>Embryophyta</taxon>
        <taxon>Tracheophyta</taxon>
        <taxon>Spermatophyta</taxon>
        <taxon>Magnoliopsida</taxon>
        <taxon>Ranunculales</taxon>
        <taxon>Menispermaceae</taxon>
        <taxon>Menispermoideae</taxon>
        <taxon>Cissampelideae</taxon>
        <taxon>Stephania</taxon>
    </lineage>
</organism>
<gene>
    <name evidence="6" type="ORF">Syun_012570</name>
</gene>
<dbReference type="EMBL" id="JBBNAF010000005">
    <property type="protein sequence ID" value="KAK9143170.1"/>
    <property type="molecule type" value="Genomic_DNA"/>
</dbReference>